<keyword evidence="2" id="KW-0812">Transmembrane</keyword>
<comment type="caution">
    <text evidence="3">The sequence shown here is derived from an EMBL/GenBank/DDBJ whole genome shotgun (WGS) entry which is preliminary data.</text>
</comment>
<feature type="compositionally biased region" description="Polar residues" evidence="1">
    <location>
        <begin position="798"/>
        <end position="810"/>
    </location>
</feature>
<protein>
    <submittedName>
        <fullName evidence="3">Armadillo/beta-catenin-like repeat-containing protein</fullName>
    </submittedName>
</protein>
<feature type="compositionally biased region" description="Basic and acidic residues" evidence="1">
    <location>
        <begin position="536"/>
        <end position="557"/>
    </location>
</feature>
<reference evidence="3 4" key="1">
    <citation type="journal article" date="2018" name="Genome Biol. Evol.">
        <title>Multiple Roots of Fruiting Body Formation in Amoebozoa.</title>
        <authorList>
            <person name="Hillmann F."/>
            <person name="Forbes G."/>
            <person name="Novohradska S."/>
            <person name="Ferling I."/>
            <person name="Riege K."/>
            <person name="Groth M."/>
            <person name="Westermann M."/>
            <person name="Marz M."/>
            <person name="Spaller T."/>
            <person name="Winckler T."/>
            <person name="Schaap P."/>
            <person name="Glockner G."/>
        </authorList>
    </citation>
    <scope>NUCLEOTIDE SEQUENCE [LARGE SCALE GENOMIC DNA]</scope>
    <source>
        <strain evidence="3 4">Jena</strain>
    </source>
</reference>
<keyword evidence="2" id="KW-1133">Transmembrane helix</keyword>
<evidence type="ECO:0000256" key="2">
    <source>
        <dbReference type="SAM" id="Phobius"/>
    </source>
</evidence>
<feature type="compositionally biased region" description="Basic and acidic residues" evidence="1">
    <location>
        <begin position="502"/>
        <end position="526"/>
    </location>
</feature>
<feature type="region of interest" description="Disordered" evidence="1">
    <location>
        <begin position="502"/>
        <end position="563"/>
    </location>
</feature>
<dbReference type="InParanoid" id="A0A2P6MS38"/>
<evidence type="ECO:0000313" key="3">
    <source>
        <dbReference type="EMBL" id="PRP74521.1"/>
    </source>
</evidence>
<feature type="compositionally biased region" description="Polar residues" evidence="1">
    <location>
        <begin position="693"/>
        <end position="704"/>
    </location>
</feature>
<feature type="compositionally biased region" description="Basic and acidic residues" evidence="1">
    <location>
        <begin position="211"/>
        <end position="268"/>
    </location>
</feature>
<feature type="region of interest" description="Disordered" evidence="1">
    <location>
        <begin position="581"/>
        <end position="780"/>
    </location>
</feature>
<feature type="compositionally biased region" description="Basic and acidic residues" evidence="1">
    <location>
        <begin position="586"/>
        <end position="628"/>
    </location>
</feature>
<sequence length="1052" mass="118641">MSHFQFNPTNPTASYRASEPLDAICRASLATSCTCLWKLKATDFKRKKRKLRSPGSTAQLPFAVQIIEPANKKQTQTNNPAMRLLAGQEWRTKKSRKARCEDFEREERVIPGMTNYNEELRTRLALVVQHFAQHSQVITSQLLNTSSRSCQQPQNEDENDVMCSSICRLLTIFFILTTALSFGYFAIKYILLWVISQALVTDEDTSCPNDSHSDRPTADIYSEKAHSERSHSEVHSERDHSARLAVDVDRESTMESEAKSDSQKTKVNDSARTEIGKIKFEHRHLLFSAAVMIIYQYALLFHIIRRQEFICRSESQGCLIMAVNLADYRCVPWAFENFLDNGMKGILLHRIDDWERILFAIGSSEECITDYRVPSEVFQGEHMRVFFGTGDHLYLEDVHPDHTKMSEIQILLNDKPITDNPVCMKEGSTLKIFKGETTFLHMKFFQVRSSFIAVENRPKPSMWSAFRFLWEGGEEEALAVEEIEALAKEEEEVHSKKVNALAKEEEVQSKEEEVHSKEEEEVHSKEEEEVPAVGNEQRRDLIDRKAINNREPKEPVIREQNQAIIDRKKGESVDGAQRTLVIDIGQDNHDRGQRKGVRNRGEKGPSTREQKTDVTEEAGRRAWNEKVHSRPTSGIIPASSGPSLLAPHESLSAAPLGTSPLSPSDPPAMRSNFSMSPPLHGRLRKRETPEDPSGSTENSDTTKCSIPRYQAYGSPAHLSTGHTYTSLERNSVRSTPPLRAPVNRYYAAPTPPQTDTQRNSASSASLRDPPKEPSSASLQDLTKEHPFASYVPSTPMQLHTSASVSSQSPTKDSEVHPSARIFPLRGANNTIPQEYVSLSPLSNRTTEMISGADVLPNKFIVNSSPHSSATKKKHTLRSEAPTPSKRIEESSPGEEVDTSLKSNHAVLPQQCSVMVKDKKSGAQRKCRNPSNASGIFVGLLFVYIIQSMSIVALFRSLSHDQYLLFTCTLWDHLTSLVVSWKYDSLLSTTLYFFLQLSMWLEWVFDEYLSVPSIGYSNTQNSNHRTCDEVATHLREEAASEQESNNKTKGQHQ</sequence>
<feature type="compositionally biased region" description="Polar residues" evidence="1">
    <location>
        <begin position="753"/>
        <end position="765"/>
    </location>
</feature>
<feature type="transmembrane region" description="Helical" evidence="2">
    <location>
        <begin position="934"/>
        <end position="954"/>
    </location>
</feature>
<feature type="region of interest" description="Disordered" evidence="1">
    <location>
        <begin position="798"/>
        <end position="825"/>
    </location>
</feature>
<organism evidence="3 4">
    <name type="scientific">Planoprotostelium fungivorum</name>
    <dbReference type="NCBI Taxonomy" id="1890364"/>
    <lineage>
        <taxon>Eukaryota</taxon>
        <taxon>Amoebozoa</taxon>
        <taxon>Evosea</taxon>
        <taxon>Variosea</taxon>
        <taxon>Cavosteliida</taxon>
        <taxon>Cavosteliaceae</taxon>
        <taxon>Planoprotostelium</taxon>
    </lineage>
</organism>
<feature type="compositionally biased region" description="Polar residues" evidence="1">
    <location>
        <begin position="720"/>
        <end position="734"/>
    </location>
</feature>
<feature type="transmembrane region" description="Helical" evidence="2">
    <location>
        <begin position="285"/>
        <end position="304"/>
    </location>
</feature>
<dbReference type="Proteomes" id="UP000241769">
    <property type="component" value="Unassembled WGS sequence"/>
</dbReference>
<keyword evidence="2" id="KW-0472">Membrane</keyword>
<gene>
    <name evidence="3" type="ORF">PROFUN_12535</name>
</gene>
<dbReference type="EMBL" id="MDYQ01000460">
    <property type="protein sequence ID" value="PRP74521.1"/>
    <property type="molecule type" value="Genomic_DNA"/>
</dbReference>
<keyword evidence="4" id="KW-1185">Reference proteome</keyword>
<evidence type="ECO:0000313" key="4">
    <source>
        <dbReference type="Proteomes" id="UP000241769"/>
    </source>
</evidence>
<name>A0A2P6MS38_9EUKA</name>
<proteinExistence type="predicted"/>
<feature type="region of interest" description="Disordered" evidence="1">
    <location>
        <begin position="864"/>
        <end position="899"/>
    </location>
</feature>
<feature type="region of interest" description="Disordered" evidence="1">
    <location>
        <begin position="205"/>
        <end position="268"/>
    </location>
</feature>
<dbReference type="AlphaFoldDB" id="A0A2P6MS38"/>
<feature type="transmembrane region" description="Helical" evidence="2">
    <location>
        <begin position="169"/>
        <end position="187"/>
    </location>
</feature>
<evidence type="ECO:0000256" key="1">
    <source>
        <dbReference type="SAM" id="MobiDB-lite"/>
    </source>
</evidence>
<accession>A0A2P6MS38</accession>